<accession>A0AAV4XBU8</accession>
<dbReference type="EMBL" id="BPLR01000164">
    <property type="protein sequence ID" value="GIY92575.1"/>
    <property type="molecule type" value="Genomic_DNA"/>
</dbReference>
<name>A0AAV4XBU8_CAEEX</name>
<gene>
    <name evidence="1" type="ORF">CEXT_354471</name>
</gene>
<organism evidence="1 2">
    <name type="scientific">Caerostris extrusa</name>
    <name type="common">Bark spider</name>
    <name type="synonym">Caerostris bankana</name>
    <dbReference type="NCBI Taxonomy" id="172846"/>
    <lineage>
        <taxon>Eukaryota</taxon>
        <taxon>Metazoa</taxon>
        <taxon>Ecdysozoa</taxon>
        <taxon>Arthropoda</taxon>
        <taxon>Chelicerata</taxon>
        <taxon>Arachnida</taxon>
        <taxon>Araneae</taxon>
        <taxon>Araneomorphae</taxon>
        <taxon>Entelegynae</taxon>
        <taxon>Araneoidea</taxon>
        <taxon>Araneidae</taxon>
        <taxon>Caerostris</taxon>
    </lineage>
</organism>
<reference evidence="1 2" key="1">
    <citation type="submission" date="2021-06" db="EMBL/GenBank/DDBJ databases">
        <title>Caerostris extrusa draft genome.</title>
        <authorList>
            <person name="Kono N."/>
            <person name="Arakawa K."/>
        </authorList>
    </citation>
    <scope>NUCLEOTIDE SEQUENCE [LARGE SCALE GENOMIC DNA]</scope>
</reference>
<dbReference type="Proteomes" id="UP001054945">
    <property type="component" value="Unassembled WGS sequence"/>
</dbReference>
<keyword evidence="2" id="KW-1185">Reference proteome</keyword>
<sequence>MSRTHVGVPSPPVFTATGLRQGTLTRSDFYGISECSLYESGYRHKRLPVNNPVAGTSHPSFLIQAECAIGVTTSVSFPPSQKDRQKNPAL</sequence>
<comment type="caution">
    <text evidence="1">The sequence shown here is derived from an EMBL/GenBank/DDBJ whole genome shotgun (WGS) entry which is preliminary data.</text>
</comment>
<protein>
    <submittedName>
        <fullName evidence="1">Uncharacterized protein</fullName>
    </submittedName>
</protein>
<dbReference type="AlphaFoldDB" id="A0AAV4XBU8"/>
<evidence type="ECO:0000313" key="1">
    <source>
        <dbReference type="EMBL" id="GIY92575.1"/>
    </source>
</evidence>
<evidence type="ECO:0000313" key="2">
    <source>
        <dbReference type="Proteomes" id="UP001054945"/>
    </source>
</evidence>
<proteinExistence type="predicted"/>